<accession>A0A5J4RJU0</accession>
<evidence type="ECO:0000256" key="3">
    <source>
        <dbReference type="ARBA" id="ARBA00023136"/>
    </source>
</evidence>
<keyword evidence="2" id="KW-0732">Signal</keyword>
<evidence type="ECO:0000256" key="2">
    <source>
        <dbReference type="ARBA" id="ARBA00022729"/>
    </source>
</evidence>
<evidence type="ECO:0000313" key="6">
    <source>
        <dbReference type="EMBL" id="KAA6333869.1"/>
    </source>
</evidence>
<dbReference type="SUPFAM" id="SSF53850">
    <property type="entry name" value="Periplasmic binding protein-like II"/>
    <property type="match status" value="1"/>
</dbReference>
<comment type="subcellular location">
    <subcellularLocation>
        <location evidence="1">Membrane</location>
        <topology evidence="1">Lipid-anchor</topology>
    </subcellularLocation>
</comment>
<dbReference type="Pfam" id="PF03180">
    <property type="entry name" value="Lipoprotein_9"/>
    <property type="match status" value="1"/>
</dbReference>
<keyword evidence="3" id="KW-0472">Membrane</keyword>
<evidence type="ECO:0000256" key="1">
    <source>
        <dbReference type="ARBA" id="ARBA00004635"/>
    </source>
</evidence>
<evidence type="ECO:0000256" key="4">
    <source>
        <dbReference type="ARBA" id="ARBA00023139"/>
    </source>
</evidence>
<organism evidence="6">
    <name type="scientific">termite gut metagenome</name>
    <dbReference type="NCBI Taxonomy" id="433724"/>
    <lineage>
        <taxon>unclassified sequences</taxon>
        <taxon>metagenomes</taxon>
        <taxon>organismal metagenomes</taxon>
    </lineage>
</organism>
<keyword evidence="5 6" id="KW-0449">Lipoprotein</keyword>
<dbReference type="PANTHER" id="PTHR30429:SF0">
    <property type="entry name" value="METHIONINE-BINDING LIPOPROTEIN METQ"/>
    <property type="match status" value="1"/>
</dbReference>
<dbReference type="GO" id="GO:0016020">
    <property type="term" value="C:membrane"/>
    <property type="evidence" value="ECO:0007669"/>
    <property type="project" value="UniProtKB-SubCell"/>
</dbReference>
<dbReference type="AlphaFoldDB" id="A0A5J4RJU0"/>
<comment type="caution">
    <text evidence="6">The sequence shown here is derived from an EMBL/GenBank/DDBJ whole genome shotgun (WGS) entry which is preliminary data.</text>
</comment>
<proteinExistence type="predicted"/>
<gene>
    <name evidence="6" type="ORF">EZS27_017774</name>
</gene>
<protein>
    <submittedName>
        <fullName evidence="6">Methionine-binding lipoprotein MetQ</fullName>
    </submittedName>
</protein>
<dbReference type="EMBL" id="SNRY01001062">
    <property type="protein sequence ID" value="KAA6333869.1"/>
    <property type="molecule type" value="Genomic_DNA"/>
</dbReference>
<dbReference type="PROSITE" id="PS51257">
    <property type="entry name" value="PROKAR_LIPOPROTEIN"/>
    <property type="match status" value="1"/>
</dbReference>
<name>A0A5J4RJU0_9ZZZZ</name>
<sequence>MKNVIVPLLILSMIFCACSSKSGKQTRRDNKTILIGVTQKPTYPDLITYTIQPLLEKKGYKIELKQLDDQYVFNESLVNGDVDINIGQHELALNFHKSNNLDWNISPLIKVPSAHMGIFSEKYQVSNIEELKKALQKGDVVAMPDDATNLPRSLIFLEHLGFLTIKEGIDKFTATERDIAENYYNLTELSQVC</sequence>
<dbReference type="InterPro" id="IPR004872">
    <property type="entry name" value="Lipoprotein_NlpA"/>
</dbReference>
<evidence type="ECO:0000256" key="5">
    <source>
        <dbReference type="ARBA" id="ARBA00023288"/>
    </source>
</evidence>
<dbReference type="Gene3D" id="3.40.190.10">
    <property type="entry name" value="Periplasmic binding protein-like II"/>
    <property type="match status" value="1"/>
</dbReference>
<reference evidence="6" key="1">
    <citation type="submission" date="2019-03" db="EMBL/GenBank/DDBJ databases">
        <title>Single cell metagenomics reveals metabolic interactions within the superorganism composed of flagellate Streblomastix strix and complex community of Bacteroidetes bacteria on its surface.</title>
        <authorList>
            <person name="Treitli S.C."/>
            <person name="Kolisko M."/>
            <person name="Husnik F."/>
            <person name="Keeling P."/>
            <person name="Hampl V."/>
        </authorList>
    </citation>
    <scope>NUCLEOTIDE SEQUENCE</scope>
    <source>
        <strain evidence="6">STM</strain>
    </source>
</reference>
<dbReference type="PANTHER" id="PTHR30429">
    <property type="entry name" value="D-METHIONINE-BINDING LIPOPROTEIN METQ"/>
    <property type="match status" value="1"/>
</dbReference>
<keyword evidence="4" id="KW-0564">Palmitate</keyword>